<keyword evidence="2" id="KW-1185">Reference proteome</keyword>
<dbReference type="Proteomes" id="UP001596422">
    <property type="component" value="Unassembled WGS sequence"/>
</dbReference>
<evidence type="ECO:0000313" key="2">
    <source>
        <dbReference type="Proteomes" id="UP001596422"/>
    </source>
</evidence>
<accession>A0ABW2A5Q9</accession>
<evidence type="ECO:0000313" key="1">
    <source>
        <dbReference type="EMBL" id="MFC6672875.1"/>
    </source>
</evidence>
<reference evidence="2" key="1">
    <citation type="journal article" date="2019" name="Int. J. Syst. Evol. Microbiol.">
        <title>The Global Catalogue of Microorganisms (GCM) 10K type strain sequencing project: providing services to taxonomists for standard genome sequencing and annotation.</title>
        <authorList>
            <consortium name="The Broad Institute Genomics Platform"/>
            <consortium name="The Broad Institute Genome Sequencing Center for Infectious Disease"/>
            <person name="Wu L."/>
            <person name="Ma J."/>
        </authorList>
    </citation>
    <scope>NUCLEOTIDE SEQUENCE [LARGE SCALE GENOMIC DNA]</scope>
    <source>
        <strain evidence="2">NBRC 111756</strain>
    </source>
</reference>
<dbReference type="RefSeq" id="WP_379911287.1">
    <property type="nucleotide sequence ID" value="NZ_JBHSWE010000001.1"/>
</dbReference>
<gene>
    <name evidence="1" type="ORF">ACFQDL_24410</name>
</gene>
<protein>
    <submittedName>
        <fullName evidence="1">Uncharacterized protein</fullName>
    </submittedName>
</protein>
<name>A0ABW2A5Q9_9GAMM</name>
<organism evidence="1 2">
    <name type="scientific">Marinobacterium aestuariivivens</name>
    <dbReference type="NCBI Taxonomy" id="1698799"/>
    <lineage>
        <taxon>Bacteria</taxon>
        <taxon>Pseudomonadati</taxon>
        <taxon>Pseudomonadota</taxon>
        <taxon>Gammaproteobacteria</taxon>
        <taxon>Oceanospirillales</taxon>
        <taxon>Oceanospirillaceae</taxon>
        <taxon>Marinobacterium</taxon>
    </lineage>
</organism>
<proteinExistence type="predicted"/>
<comment type="caution">
    <text evidence="1">The sequence shown here is derived from an EMBL/GenBank/DDBJ whole genome shotgun (WGS) entry which is preliminary data.</text>
</comment>
<dbReference type="EMBL" id="JBHSWE010000001">
    <property type="protein sequence ID" value="MFC6672875.1"/>
    <property type="molecule type" value="Genomic_DNA"/>
</dbReference>
<sequence>MNTFNIESWCKPKGASKSEPMGLMTFSVSDEALLKLEAAEDQMTQDDRKHEMDIPVDIDSLELKLPPECDAVSDTAFHVYRHPHEDRSHFFLTGHRASDGALVYTNAVLVDLANG</sequence>